<dbReference type="PRINTS" id="PR00420">
    <property type="entry name" value="RNGMNOXGNASE"/>
</dbReference>
<dbReference type="Gene3D" id="3.30.9.10">
    <property type="entry name" value="D-Amino Acid Oxidase, subunit A, domain 2"/>
    <property type="match status" value="1"/>
</dbReference>
<dbReference type="GO" id="GO:0071949">
    <property type="term" value="F:FAD binding"/>
    <property type="evidence" value="ECO:0007669"/>
    <property type="project" value="InterPro"/>
</dbReference>
<dbReference type="PANTHER" id="PTHR42685:SF22">
    <property type="entry name" value="CONDITIONED MEDIUM FACTOR RECEPTOR 1"/>
    <property type="match status" value="1"/>
</dbReference>
<dbReference type="InterPro" id="IPR002938">
    <property type="entry name" value="FAD-bd"/>
</dbReference>
<evidence type="ECO:0000313" key="2">
    <source>
        <dbReference type="EMBL" id="HEH35277.1"/>
    </source>
</evidence>
<dbReference type="InterPro" id="IPR050407">
    <property type="entry name" value="Geranylgeranyl_reductase"/>
</dbReference>
<accession>A0A7J2TI80</accession>
<dbReference type="Pfam" id="PF01494">
    <property type="entry name" value="FAD_binding_3"/>
    <property type="match status" value="1"/>
</dbReference>
<sequence length="367" mass="41748">MIAEEHQSAGFPVQCAGLISKECAEAYGKYCNIKKAVENYIEGAFFFSPSGKFFEARGKALVIERKILDEMLLEKASEFAEVFMKQRVRFKEKRAFLGEKEVRAEYIIGSDGVNSEVARAFGFERPPFFTAVQIETKFEALDDSFVEIYLGRNYSEFFAYAVPLAETARIGVIAKGNALLYLKRLIEKHPSVSRRVKGGIIELNCGMIPGKLVDFVKGKVALIGDSAGMVKPYSGGGLFYLLKAAEKLAEKFPNLQAYKEAFMKELGKEIKLGEKIRNLYWLSNEEIEKLVESLRNFDFSGMHMDRPSSLFEKSFYVLRFLLRNPFLIKIALKIFRTSESSLKLLSDPISELKEERMPNPRRRHPLS</sequence>
<dbReference type="SUPFAM" id="SSF51905">
    <property type="entry name" value="FAD/NAD(P)-binding domain"/>
    <property type="match status" value="1"/>
</dbReference>
<dbReference type="PANTHER" id="PTHR42685">
    <property type="entry name" value="GERANYLGERANYL DIPHOSPHATE REDUCTASE"/>
    <property type="match status" value="1"/>
</dbReference>
<dbReference type="InterPro" id="IPR036188">
    <property type="entry name" value="FAD/NAD-bd_sf"/>
</dbReference>
<proteinExistence type="predicted"/>
<reference evidence="2" key="1">
    <citation type="journal article" date="2020" name="mSystems">
        <title>Genome- and Community-Level Interaction Insights into Carbon Utilization and Element Cycling Functions of Hydrothermarchaeota in Hydrothermal Sediment.</title>
        <authorList>
            <person name="Zhou Z."/>
            <person name="Liu Y."/>
            <person name="Xu W."/>
            <person name="Pan J."/>
            <person name="Luo Z.H."/>
            <person name="Li M."/>
        </authorList>
    </citation>
    <scope>NUCLEOTIDE SEQUENCE [LARGE SCALE GENOMIC DNA]</scope>
    <source>
        <strain evidence="2">SpSt-26</strain>
    </source>
</reference>
<dbReference type="EMBL" id="DSLA01000059">
    <property type="protein sequence ID" value="HEH35277.1"/>
    <property type="molecule type" value="Genomic_DNA"/>
</dbReference>
<name>A0A7J2TI80_ARCFL</name>
<dbReference type="AlphaFoldDB" id="A0A7J2TI80"/>
<gene>
    <name evidence="2" type="ORF">ENP88_03825</name>
</gene>
<comment type="caution">
    <text evidence="2">The sequence shown here is derived from an EMBL/GenBank/DDBJ whole genome shotgun (WGS) entry which is preliminary data.</text>
</comment>
<dbReference type="Gene3D" id="3.50.50.60">
    <property type="entry name" value="FAD/NAD(P)-binding domain"/>
    <property type="match status" value="1"/>
</dbReference>
<protein>
    <submittedName>
        <fullName evidence="2">NAD(P)/FAD-dependent oxidoreductase</fullName>
    </submittedName>
</protein>
<feature type="domain" description="FAD-binding" evidence="1">
    <location>
        <begin position="98"/>
        <end position="159"/>
    </location>
</feature>
<evidence type="ECO:0000259" key="1">
    <source>
        <dbReference type="Pfam" id="PF01494"/>
    </source>
</evidence>
<organism evidence="2">
    <name type="scientific">Archaeoglobus fulgidus</name>
    <dbReference type="NCBI Taxonomy" id="2234"/>
    <lineage>
        <taxon>Archaea</taxon>
        <taxon>Methanobacteriati</taxon>
        <taxon>Methanobacteriota</taxon>
        <taxon>Archaeoglobi</taxon>
        <taxon>Archaeoglobales</taxon>
        <taxon>Archaeoglobaceae</taxon>
        <taxon>Archaeoglobus</taxon>
    </lineage>
</organism>